<dbReference type="AlphaFoldDB" id="A0A0D0E753"/>
<sequence length="54" mass="6483">MHQDPQKYAYPSSQVWVNWGYRYITNNQCPPTDFTIPPWSNHVLITPHHSVHRH</sequence>
<dbReference type="EMBL" id="KN825163">
    <property type="protein sequence ID" value="KIK93715.1"/>
    <property type="molecule type" value="Genomic_DNA"/>
</dbReference>
<accession>A0A0D0E753</accession>
<evidence type="ECO:0000313" key="1">
    <source>
        <dbReference type="EMBL" id="KIK93715.1"/>
    </source>
</evidence>
<dbReference type="HOGENOM" id="CLU_3050996_0_0_1"/>
<dbReference type="Proteomes" id="UP000054538">
    <property type="component" value="Unassembled WGS sequence"/>
</dbReference>
<gene>
    <name evidence="1" type="ORF">PAXRUDRAFT_144471</name>
</gene>
<protein>
    <submittedName>
        <fullName evidence="1">Uncharacterized protein</fullName>
    </submittedName>
</protein>
<keyword evidence="2" id="KW-1185">Reference proteome</keyword>
<evidence type="ECO:0000313" key="2">
    <source>
        <dbReference type="Proteomes" id="UP000054538"/>
    </source>
</evidence>
<reference evidence="2" key="2">
    <citation type="submission" date="2015-01" db="EMBL/GenBank/DDBJ databases">
        <title>Evolutionary Origins and Diversification of the Mycorrhizal Mutualists.</title>
        <authorList>
            <consortium name="DOE Joint Genome Institute"/>
            <consortium name="Mycorrhizal Genomics Consortium"/>
            <person name="Kohler A."/>
            <person name="Kuo A."/>
            <person name="Nagy L.G."/>
            <person name="Floudas D."/>
            <person name="Copeland A."/>
            <person name="Barry K.W."/>
            <person name="Cichocki N."/>
            <person name="Veneault-Fourrey C."/>
            <person name="LaButti K."/>
            <person name="Lindquist E.A."/>
            <person name="Lipzen A."/>
            <person name="Lundell T."/>
            <person name="Morin E."/>
            <person name="Murat C."/>
            <person name="Riley R."/>
            <person name="Ohm R."/>
            <person name="Sun H."/>
            <person name="Tunlid A."/>
            <person name="Henrissat B."/>
            <person name="Grigoriev I.V."/>
            <person name="Hibbett D.S."/>
            <person name="Martin F."/>
        </authorList>
    </citation>
    <scope>NUCLEOTIDE SEQUENCE [LARGE SCALE GENOMIC DNA]</scope>
    <source>
        <strain evidence="2">Ve08.2h10</strain>
    </source>
</reference>
<dbReference type="InParanoid" id="A0A0D0E753"/>
<proteinExistence type="predicted"/>
<reference evidence="1 2" key="1">
    <citation type="submission" date="2014-04" db="EMBL/GenBank/DDBJ databases">
        <authorList>
            <consortium name="DOE Joint Genome Institute"/>
            <person name="Kuo A."/>
            <person name="Kohler A."/>
            <person name="Jargeat P."/>
            <person name="Nagy L.G."/>
            <person name="Floudas D."/>
            <person name="Copeland A."/>
            <person name="Barry K.W."/>
            <person name="Cichocki N."/>
            <person name="Veneault-Fourrey C."/>
            <person name="LaButti K."/>
            <person name="Lindquist E.A."/>
            <person name="Lipzen A."/>
            <person name="Lundell T."/>
            <person name="Morin E."/>
            <person name="Murat C."/>
            <person name="Sun H."/>
            <person name="Tunlid A."/>
            <person name="Henrissat B."/>
            <person name="Grigoriev I.V."/>
            <person name="Hibbett D.S."/>
            <person name="Martin F."/>
            <person name="Nordberg H.P."/>
            <person name="Cantor M.N."/>
            <person name="Hua S.X."/>
        </authorList>
    </citation>
    <scope>NUCLEOTIDE SEQUENCE [LARGE SCALE GENOMIC DNA]</scope>
    <source>
        <strain evidence="1 2">Ve08.2h10</strain>
    </source>
</reference>
<name>A0A0D0E753_9AGAM</name>
<organism evidence="1 2">
    <name type="scientific">Paxillus rubicundulus Ve08.2h10</name>
    <dbReference type="NCBI Taxonomy" id="930991"/>
    <lineage>
        <taxon>Eukaryota</taxon>
        <taxon>Fungi</taxon>
        <taxon>Dikarya</taxon>
        <taxon>Basidiomycota</taxon>
        <taxon>Agaricomycotina</taxon>
        <taxon>Agaricomycetes</taxon>
        <taxon>Agaricomycetidae</taxon>
        <taxon>Boletales</taxon>
        <taxon>Paxilineae</taxon>
        <taxon>Paxillaceae</taxon>
        <taxon>Paxillus</taxon>
    </lineage>
</organism>